<dbReference type="PANTHER" id="PTHR42188">
    <property type="entry name" value="23S RRNA-SPECIFIC ENDONUCLEASE VAPC20"/>
    <property type="match status" value="1"/>
</dbReference>
<evidence type="ECO:0000313" key="1">
    <source>
        <dbReference type="EMBL" id="UPM41694.1"/>
    </source>
</evidence>
<accession>A0A8T9ZYH5</accession>
<gene>
    <name evidence="1" type="ORF">MW046_06755</name>
</gene>
<dbReference type="Proteomes" id="UP000831768">
    <property type="component" value="Chromosome"/>
</dbReference>
<dbReference type="Gene3D" id="3.40.50.1010">
    <property type="entry name" value="5'-nuclease"/>
    <property type="match status" value="1"/>
</dbReference>
<dbReference type="PANTHER" id="PTHR42188:SF1">
    <property type="entry name" value="23S RRNA-SPECIFIC ENDONUCLEASE VAPC20"/>
    <property type="match status" value="1"/>
</dbReference>
<dbReference type="GO" id="GO:0004521">
    <property type="term" value="F:RNA endonuclease activity"/>
    <property type="evidence" value="ECO:0007669"/>
    <property type="project" value="InterPro"/>
</dbReference>
<organism evidence="1 2">
    <name type="scientific">Halocatena salina</name>
    <dbReference type="NCBI Taxonomy" id="2934340"/>
    <lineage>
        <taxon>Archaea</taxon>
        <taxon>Methanobacteriati</taxon>
        <taxon>Methanobacteriota</taxon>
        <taxon>Stenosarchaea group</taxon>
        <taxon>Halobacteria</taxon>
        <taxon>Halobacteriales</taxon>
        <taxon>Natronomonadaceae</taxon>
        <taxon>Halocatena</taxon>
    </lineage>
</organism>
<dbReference type="InterPro" id="IPR039018">
    <property type="entry name" value="VapC20-like"/>
</dbReference>
<name>A0A8T9ZYH5_9EURY</name>
<dbReference type="SUPFAM" id="SSF88723">
    <property type="entry name" value="PIN domain-like"/>
    <property type="match status" value="1"/>
</dbReference>
<keyword evidence="2" id="KW-1185">Reference proteome</keyword>
<proteinExistence type="predicted"/>
<sequence length="163" mass="19143">MAEPIQTPIGTITAEHFRPGRVRHQVIVGPKFLYALFDPQDEMHPVSRAFMSFIRDGDLPYRHLIVNEHIVDEAATRLKKRASVQMASTFLTTLDESRLYRFEYVSREVFEEAVNRFTEWTDLNASLTDFVVAQQMADREIDYIVTYDRHYDCFDVTTLPYRD</sequence>
<dbReference type="InterPro" id="IPR029060">
    <property type="entry name" value="PIN-like_dom_sf"/>
</dbReference>
<evidence type="ECO:0000313" key="2">
    <source>
        <dbReference type="Proteomes" id="UP000831768"/>
    </source>
</evidence>
<dbReference type="EMBL" id="CP096019">
    <property type="protein sequence ID" value="UPM41694.1"/>
    <property type="molecule type" value="Genomic_DNA"/>
</dbReference>
<dbReference type="AlphaFoldDB" id="A0A8T9ZYH5"/>
<dbReference type="KEGG" id="haad:MW046_06755"/>
<dbReference type="GeneID" id="71927732"/>
<dbReference type="RefSeq" id="WP_247992374.1">
    <property type="nucleotide sequence ID" value="NZ_CP096019.1"/>
</dbReference>
<protein>
    <submittedName>
        <fullName evidence="1">Type II toxin-antitoxin system VapC family toxin</fullName>
    </submittedName>
</protein>
<reference evidence="1" key="1">
    <citation type="submission" date="2022-04" db="EMBL/GenBank/DDBJ databases">
        <title>Halocatena sp. nov., isolated from a salt lake.</title>
        <authorList>
            <person name="Cui H.-L."/>
        </authorList>
    </citation>
    <scope>NUCLEOTIDE SEQUENCE</scope>
    <source>
        <strain evidence="1">AD-1</strain>
    </source>
</reference>
<dbReference type="GO" id="GO:0016075">
    <property type="term" value="P:rRNA catabolic process"/>
    <property type="evidence" value="ECO:0007669"/>
    <property type="project" value="TreeGrafter"/>
</dbReference>